<dbReference type="Pfam" id="PF02551">
    <property type="entry name" value="Acyl_CoA_thio"/>
    <property type="match status" value="1"/>
</dbReference>
<accession>A0ABP8RSW6</accession>
<dbReference type="Pfam" id="PF13622">
    <property type="entry name" value="4HBT_3"/>
    <property type="match status" value="1"/>
</dbReference>
<evidence type="ECO:0000313" key="5">
    <source>
        <dbReference type="EMBL" id="GAA4545788.1"/>
    </source>
</evidence>
<dbReference type="EMBL" id="BAABGT010000032">
    <property type="protein sequence ID" value="GAA4545788.1"/>
    <property type="molecule type" value="Genomic_DNA"/>
</dbReference>
<comment type="caution">
    <text evidence="5">The sequence shown here is derived from an EMBL/GenBank/DDBJ whole genome shotgun (WGS) entry which is preliminary data.</text>
</comment>
<keyword evidence="6" id="KW-1185">Reference proteome</keyword>
<sequence>MTELSVDGVPRGQAVLDELMDLLVLEQLEVDLFRGTSPDASPVRVFGGQVAAQALVAAARTVARDRSVHSLHAYFLRGGDPTRPIVYQVERVRDGSSFTTRRVMAIQHGQAIFALSASFQVAQSGPVHTVPLPAGVPAPEDLPDLGSQVLTGGGGWLAQMPRSLDVRLLDEPVWTRDRLATEEPVRAWMKADGVLPDDPVRHVCLLTYLSDLTLLGSVVARHDLATTQVQMASLDHAMWFHEPFRADEWLLYECWSPAASGGRGLAQGRFFTREGVLVASTMQEGLVRFPRSAGER</sequence>
<dbReference type="SUPFAM" id="SSF54637">
    <property type="entry name" value="Thioesterase/thiol ester dehydrase-isomerase"/>
    <property type="match status" value="2"/>
</dbReference>
<dbReference type="InterPro" id="IPR049449">
    <property type="entry name" value="TesB_ACOT8-like_N"/>
</dbReference>
<dbReference type="PANTHER" id="PTHR11066:SF34">
    <property type="entry name" value="ACYL-COENZYME A THIOESTERASE 8"/>
    <property type="match status" value="1"/>
</dbReference>
<protein>
    <submittedName>
        <fullName evidence="5">Acyl-CoA thioesterase II</fullName>
    </submittedName>
</protein>
<dbReference type="CDD" id="cd03444">
    <property type="entry name" value="Thioesterase_II_repeat1"/>
    <property type="match status" value="1"/>
</dbReference>
<dbReference type="PANTHER" id="PTHR11066">
    <property type="entry name" value="ACYL-COA THIOESTERASE"/>
    <property type="match status" value="1"/>
</dbReference>
<evidence type="ECO:0000313" key="6">
    <source>
        <dbReference type="Proteomes" id="UP001501598"/>
    </source>
</evidence>
<evidence type="ECO:0000256" key="1">
    <source>
        <dbReference type="ARBA" id="ARBA00006538"/>
    </source>
</evidence>
<dbReference type="InterPro" id="IPR042171">
    <property type="entry name" value="Acyl-CoA_hotdog"/>
</dbReference>
<organism evidence="5 6">
    <name type="scientific">Pseudonocardia xishanensis</name>
    <dbReference type="NCBI Taxonomy" id="630995"/>
    <lineage>
        <taxon>Bacteria</taxon>
        <taxon>Bacillati</taxon>
        <taxon>Actinomycetota</taxon>
        <taxon>Actinomycetes</taxon>
        <taxon>Pseudonocardiales</taxon>
        <taxon>Pseudonocardiaceae</taxon>
        <taxon>Pseudonocardia</taxon>
    </lineage>
</organism>
<gene>
    <name evidence="5" type="ORF">GCM10023175_26370</name>
</gene>
<dbReference type="InterPro" id="IPR029069">
    <property type="entry name" value="HotDog_dom_sf"/>
</dbReference>
<dbReference type="Proteomes" id="UP001501598">
    <property type="component" value="Unassembled WGS sequence"/>
</dbReference>
<evidence type="ECO:0000256" key="2">
    <source>
        <dbReference type="ARBA" id="ARBA00022801"/>
    </source>
</evidence>
<dbReference type="CDD" id="cd03445">
    <property type="entry name" value="Thioesterase_II_repeat2"/>
    <property type="match status" value="1"/>
</dbReference>
<name>A0ABP8RSW6_9PSEU</name>
<feature type="domain" description="Acyl-CoA thioesterase-like N-terminal HotDog" evidence="4">
    <location>
        <begin position="44"/>
        <end position="120"/>
    </location>
</feature>
<evidence type="ECO:0000259" key="3">
    <source>
        <dbReference type="Pfam" id="PF02551"/>
    </source>
</evidence>
<proteinExistence type="inferred from homology"/>
<keyword evidence="2" id="KW-0378">Hydrolase</keyword>
<dbReference type="InterPro" id="IPR003703">
    <property type="entry name" value="Acyl_CoA_thio"/>
</dbReference>
<feature type="domain" description="Acyl-CoA thioesterase 2 C-terminal" evidence="3">
    <location>
        <begin position="182"/>
        <end position="286"/>
    </location>
</feature>
<comment type="similarity">
    <text evidence="1">Belongs to the C/M/P thioester hydrolase family.</text>
</comment>
<reference evidence="6" key="1">
    <citation type="journal article" date="2019" name="Int. J. Syst. Evol. Microbiol.">
        <title>The Global Catalogue of Microorganisms (GCM) 10K type strain sequencing project: providing services to taxonomists for standard genome sequencing and annotation.</title>
        <authorList>
            <consortium name="The Broad Institute Genomics Platform"/>
            <consortium name="The Broad Institute Genome Sequencing Center for Infectious Disease"/>
            <person name="Wu L."/>
            <person name="Ma J."/>
        </authorList>
    </citation>
    <scope>NUCLEOTIDE SEQUENCE [LARGE SCALE GENOMIC DNA]</scope>
    <source>
        <strain evidence="6">JCM 17906</strain>
    </source>
</reference>
<dbReference type="InterPro" id="IPR025652">
    <property type="entry name" value="TesB_C"/>
</dbReference>
<dbReference type="Gene3D" id="2.40.160.210">
    <property type="entry name" value="Acyl-CoA thioesterase, double hotdog domain"/>
    <property type="match status" value="1"/>
</dbReference>
<evidence type="ECO:0000259" key="4">
    <source>
        <dbReference type="Pfam" id="PF13622"/>
    </source>
</evidence>